<dbReference type="EMBL" id="LUTY01002928">
    <property type="protein sequence ID" value="OAD19139.1"/>
    <property type="molecule type" value="Genomic_DNA"/>
</dbReference>
<proteinExistence type="predicted"/>
<dbReference type="Pfam" id="PF24269">
    <property type="entry name" value="DUF7467"/>
    <property type="match status" value="2"/>
</dbReference>
<organism evidence="2 3">
    <name type="scientific">Candidatus Thiomargarita nelsonii</name>
    <dbReference type="NCBI Taxonomy" id="1003181"/>
    <lineage>
        <taxon>Bacteria</taxon>
        <taxon>Pseudomonadati</taxon>
        <taxon>Pseudomonadota</taxon>
        <taxon>Gammaproteobacteria</taxon>
        <taxon>Thiotrichales</taxon>
        <taxon>Thiotrichaceae</taxon>
        <taxon>Thiomargarita</taxon>
    </lineage>
</organism>
<dbReference type="Proteomes" id="UP000076962">
    <property type="component" value="Unassembled WGS sequence"/>
</dbReference>
<name>A0A176RTS0_9GAMM</name>
<evidence type="ECO:0000313" key="3">
    <source>
        <dbReference type="Proteomes" id="UP000076962"/>
    </source>
</evidence>
<feature type="domain" description="DUF7467" evidence="1">
    <location>
        <begin position="8"/>
        <end position="33"/>
    </location>
</feature>
<protein>
    <recommendedName>
        <fullName evidence="1">DUF7467 domain-containing protein</fullName>
    </recommendedName>
</protein>
<gene>
    <name evidence="2" type="ORF">THIOM_005244</name>
</gene>
<dbReference type="InterPro" id="IPR055890">
    <property type="entry name" value="DUF7467"/>
</dbReference>
<sequence>MFIDNVEQTKRIHVSCSKPIGPGAVFGMLEVVEAISKDNGNVCPVPDCLECKGGVTELTLRYDGDEAAVIVVVKDNEDTYFDGSVNAGDVFTFNGTRSDGKFQKNDIKVYNNGVLNTTIHVSCSKPIGPGLVFGDFMVTAARSKDNGNVCPFCDGYMGLPMISYNFSEPDIVEIYISDDLGLKNVEMNLRAFEIDLGALDLIGDEIFPGNSGFPVVIDNTFISGMKNALISVKIDPSLNTSFVVTATDICNNTPCESDSNPPKFMSVVVGDSDNDDVPDAQGIVTDDTGIFWLDFFNLNNIFIDYLNPENFVGATQVDFRVERDDPTSSGNFGAIAADQCNAFAFDFDI</sequence>
<reference evidence="2 3" key="1">
    <citation type="submission" date="2016-05" db="EMBL/GenBank/DDBJ databases">
        <title>Single-cell genome of chain-forming Candidatus Thiomargarita nelsonii and comparison to other large sulfur-oxidizing bacteria.</title>
        <authorList>
            <person name="Winkel M."/>
            <person name="Salman V."/>
            <person name="Woyke T."/>
            <person name="Schulz-Vogt H."/>
            <person name="Richter M."/>
            <person name="Flood B."/>
            <person name="Bailey J."/>
            <person name="Amann R."/>
            <person name="Mussmann M."/>
        </authorList>
    </citation>
    <scope>NUCLEOTIDE SEQUENCE [LARGE SCALE GENOMIC DNA]</scope>
    <source>
        <strain evidence="2 3">THI036</strain>
    </source>
</reference>
<evidence type="ECO:0000313" key="2">
    <source>
        <dbReference type="EMBL" id="OAD19139.1"/>
    </source>
</evidence>
<feature type="domain" description="DUF7467" evidence="1">
    <location>
        <begin position="63"/>
        <end position="139"/>
    </location>
</feature>
<accession>A0A176RTS0</accession>
<evidence type="ECO:0000259" key="1">
    <source>
        <dbReference type="Pfam" id="PF24269"/>
    </source>
</evidence>
<comment type="caution">
    <text evidence="2">The sequence shown here is derived from an EMBL/GenBank/DDBJ whole genome shotgun (WGS) entry which is preliminary data.</text>
</comment>
<keyword evidence="3" id="KW-1185">Reference proteome</keyword>
<dbReference type="AlphaFoldDB" id="A0A176RTS0"/>